<evidence type="ECO:0000313" key="2">
    <source>
        <dbReference type="EMBL" id="BAD22273.1"/>
    </source>
</evidence>
<dbReference type="AlphaFoldDB" id="Q6K496"/>
<sequence length="84" mass="9246">MTTGKAVEQGARGFACLPTGSSGHATFLELMAVLIDKLLDPSFVRSFLVTELRKQTLGQEEHEAMEIVEYGNRNLQTSYAIITI</sequence>
<dbReference type="EMBL" id="AP005555">
    <property type="protein sequence ID" value="BAD22220.1"/>
    <property type="molecule type" value="Genomic_DNA"/>
</dbReference>
<organism evidence="2 3">
    <name type="scientific">Oryza sativa subsp. japonica</name>
    <name type="common">Rice</name>
    <dbReference type="NCBI Taxonomy" id="39947"/>
    <lineage>
        <taxon>Eukaryota</taxon>
        <taxon>Viridiplantae</taxon>
        <taxon>Streptophyta</taxon>
        <taxon>Embryophyta</taxon>
        <taxon>Tracheophyta</taxon>
        <taxon>Spermatophyta</taxon>
        <taxon>Magnoliopsida</taxon>
        <taxon>Liliopsida</taxon>
        <taxon>Poales</taxon>
        <taxon>Poaceae</taxon>
        <taxon>BOP clade</taxon>
        <taxon>Oryzoideae</taxon>
        <taxon>Oryzeae</taxon>
        <taxon>Oryzinae</taxon>
        <taxon>Oryza</taxon>
        <taxon>Oryza sativa</taxon>
    </lineage>
</organism>
<dbReference type="EMBL" id="AP005574">
    <property type="protein sequence ID" value="BAD22273.1"/>
    <property type="molecule type" value="Genomic_DNA"/>
</dbReference>
<gene>
    <name evidence="1" type="ORF">OJ1118_B06.3</name>
    <name evidence="2" type="ORF">OJ1595_D08.24</name>
</gene>
<dbReference type="Proteomes" id="UP000000763">
    <property type="component" value="Chromosome 9"/>
</dbReference>
<reference evidence="1" key="1">
    <citation type="submission" date="2002-07" db="EMBL/GenBank/DDBJ databases">
        <title>Oryza sativa nipponbare(GA3) genomic DNA, chromosome 9, BAC clone:OJ1118_B06.</title>
        <authorList>
            <person name="Sasaki T."/>
            <person name="Matsumoto T."/>
            <person name="Hattori M."/>
            <person name="Sakaki Y."/>
            <person name="Katayose Y."/>
        </authorList>
    </citation>
    <scope>NUCLEOTIDE SEQUENCE</scope>
</reference>
<reference evidence="3" key="3">
    <citation type="journal article" date="2005" name="Nature">
        <title>The map-based sequence of the rice genome.</title>
        <authorList>
            <consortium name="International rice genome sequencing project (IRGSP)"/>
            <person name="Matsumoto T."/>
            <person name="Wu J."/>
            <person name="Kanamori H."/>
            <person name="Katayose Y."/>
            <person name="Fujisawa M."/>
            <person name="Namiki N."/>
            <person name="Mizuno H."/>
            <person name="Yamamoto K."/>
            <person name="Antonio B.A."/>
            <person name="Baba T."/>
            <person name="Sakata K."/>
            <person name="Nagamura Y."/>
            <person name="Aoki H."/>
            <person name="Arikawa K."/>
            <person name="Arita K."/>
            <person name="Bito T."/>
            <person name="Chiden Y."/>
            <person name="Fujitsuka N."/>
            <person name="Fukunaka R."/>
            <person name="Hamada M."/>
            <person name="Harada C."/>
            <person name="Hayashi A."/>
            <person name="Hijishita S."/>
            <person name="Honda M."/>
            <person name="Hosokawa S."/>
            <person name="Ichikawa Y."/>
            <person name="Idonuma A."/>
            <person name="Iijima M."/>
            <person name="Ikeda M."/>
            <person name="Ikeno M."/>
            <person name="Ito K."/>
            <person name="Ito S."/>
            <person name="Ito T."/>
            <person name="Ito Y."/>
            <person name="Ito Y."/>
            <person name="Iwabuchi A."/>
            <person name="Kamiya K."/>
            <person name="Karasawa W."/>
            <person name="Kurita K."/>
            <person name="Katagiri S."/>
            <person name="Kikuta A."/>
            <person name="Kobayashi H."/>
            <person name="Kobayashi N."/>
            <person name="Machita K."/>
            <person name="Maehara T."/>
            <person name="Masukawa M."/>
            <person name="Mizubayashi T."/>
            <person name="Mukai Y."/>
            <person name="Nagasaki H."/>
            <person name="Nagata Y."/>
            <person name="Naito S."/>
            <person name="Nakashima M."/>
            <person name="Nakama Y."/>
            <person name="Nakamichi Y."/>
            <person name="Nakamura M."/>
            <person name="Meguro A."/>
            <person name="Negishi M."/>
            <person name="Ohta I."/>
            <person name="Ohta T."/>
            <person name="Okamoto M."/>
            <person name="Ono N."/>
            <person name="Saji S."/>
            <person name="Sakaguchi M."/>
            <person name="Sakai K."/>
            <person name="Shibata M."/>
            <person name="Shimokawa T."/>
            <person name="Song J."/>
            <person name="Takazaki Y."/>
            <person name="Terasawa K."/>
            <person name="Tsugane M."/>
            <person name="Tsuji K."/>
            <person name="Ueda S."/>
            <person name="Waki K."/>
            <person name="Yamagata H."/>
            <person name="Yamamoto M."/>
            <person name="Yamamoto S."/>
            <person name="Yamane H."/>
            <person name="Yoshiki S."/>
            <person name="Yoshihara R."/>
            <person name="Yukawa K."/>
            <person name="Zhong H."/>
            <person name="Yano M."/>
            <person name="Yuan Q."/>
            <person name="Ouyang S."/>
            <person name="Liu J."/>
            <person name="Jones K.M."/>
            <person name="Gansberger K."/>
            <person name="Moffat K."/>
            <person name="Hill J."/>
            <person name="Bera J."/>
            <person name="Fadrosh D."/>
            <person name="Jin S."/>
            <person name="Johri S."/>
            <person name="Kim M."/>
            <person name="Overton L."/>
            <person name="Reardon M."/>
            <person name="Tsitrin T."/>
            <person name="Vuong H."/>
            <person name="Weaver B."/>
            <person name="Ciecko A."/>
            <person name="Tallon L."/>
            <person name="Jackson J."/>
            <person name="Pai G."/>
            <person name="Aken S.V."/>
            <person name="Utterback T."/>
            <person name="Reidmuller S."/>
            <person name="Feldblyum T."/>
            <person name="Hsiao J."/>
            <person name="Zismann V."/>
            <person name="Iobst S."/>
            <person name="de Vazeille A.R."/>
            <person name="Buell C.R."/>
            <person name="Ying K."/>
            <person name="Li Y."/>
            <person name="Lu T."/>
            <person name="Huang Y."/>
            <person name="Zhao Q."/>
            <person name="Feng Q."/>
            <person name="Zhang L."/>
            <person name="Zhu J."/>
            <person name="Weng Q."/>
            <person name="Mu J."/>
            <person name="Lu Y."/>
            <person name="Fan D."/>
            <person name="Liu Y."/>
            <person name="Guan J."/>
            <person name="Zhang Y."/>
            <person name="Yu S."/>
            <person name="Liu X."/>
            <person name="Zhang Y."/>
            <person name="Hong G."/>
            <person name="Han B."/>
            <person name="Choisne N."/>
            <person name="Demange N."/>
            <person name="Orjeda G."/>
            <person name="Samain S."/>
            <person name="Cattolico L."/>
            <person name="Pelletier E."/>
            <person name="Couloux A."/>
            <person name="Segurens B."/>
            <person name="Wincker P."/>
            <person name="D'Hont A."/>
            <person name="Scarpelli C."/>
            <person name="Weissenbach J."/>
            <person name="Salanoubat M."/>
            <person name="Quetier F."/>
            <person name="Yu Y."/>
            <person name="Kim H.R."/>
            <person name="Rambo T."/>
            <person name="Currie J."/>
            <person name="Collura K."/>
            <person name="Luo M."/>
            <person name="Yang T."/>
            <person name="Ammiraju J.S.S."/>
            <person name="Engler F."/>
            <person name="Soderlund C."/>
            <person name="Wing R.A."/>
            <person name="Palmer L.E."/>
            <person name="de la Bastide M."/>
            <person name="Spiegel L."/>
            <person name="Nascimento L."/>
            <person name="Zutavern T."/>
            <person name="O'Shaughnessy A."/>
            <person name="Dike S."/>
            <person name="Dedhia N."/>
            <person name="Preston R."/>
            <person name="Balija V."/>
            <person name="McCombie W.R."/>
            <person name="Chow T."/>
            <person name="Chen H."/>
            <person name="Chung M."/>
            <person name="Chen C."/>
            <person name="Shaw J."/>
            <person name="Wu H."/>
            <person name="Hsiao K."/>
            <person name="Chao Y."/>
            <person name="Chu M."/>
            <person name="Cheng C."/>
            <person name="Hour A."/>
            <person name="Lee P."/>
            <person name="Lin S."/>
            <person name="Lin Y."/>
            <person name="Liou J."/>
            <person name="Liu S."/>
            <person name="Hsing Y."/>
            <person name="Raghuvanshi S."/>
            <person name="Mohanty A."/>
            <person name="Bharti A.K."/>
            <person name="Gaur A."/>
            <person name="Gupta V."/>
            <person name="Kumar D."/>
            <person name="Ravi V."/>
            <person name="Vij S."/>
            <person name="Kapur A."/>
            <person name="Khurana P."/>
            <person name="Khurana P."/>
            <person name="Khurana J.P."/>
            <person name="Tyagi A.K."/>
            <person name="Gaikwad K."/>
            <person name="Singh A."/>
            <person name="Dalal V."/>
            <person name="Srivastava S."/>
            <person name="Dixit A."/>
            <person name="Pal A.K."/>
            <person name="Ghazi I.A."/>
            <person name="Yadav M."/>
            <person name="Pandit A."/>
            <person name="Bhargava A."/>
            <person name="Sureshbabu K."/>
            <person name="Batra K."/>
            <person name="Sharma T.R."/>
            <person name="Mohapatra T."/>
            <person name="Singh N.K."/>
            <person name="Messing J."/>
            <person name="Nelson A.B."/>
            <person name="Fuks G."/>
            <person name="Kavchok S."/>
            <person name="Keizer G."/>
            <person name="Linton E."/>
            <person name="Llaca V."/>
            <person name="Song R."/>
            <person name="Tanyolac B."/>
            <person name="Young S."/>
            <person name="Ho-Il K."/>
            <person name="Hahn J.H."/>
            <person name="Sangsakoo G."/>
            <person name="Vanavichit A."/>
            <person name="de Mattos Luiz.A.T."/>
            <person name="Zimmer P.D."/>
            <person name="Malone G."/>
            <person name="Dellagostin O."/>
            <person name="de Oliveira A.C."/>
            <person name="Bevan M."/>
            <person name="Bancroft I."/>
            <person name="Minx P."/>
            <person name="Cordum H."/>
            <person name="Wilson R."/>
            <person name="Cheng Z."/>
            <person name="Jin W."/>
            <person name="Jiang J."/>
            <person name="Leong S.A."/>
            <person name="Iwama H."/>
            <person name="Gojobori T."/>
            <person name="Itoh T."/>
            <person name="Niimura Y."/>
            <person name="Fujii Y."/>
            <person name="Habara T."/>
            <person name="Sakai H."/>
            <person name="Sato Y."/>
            <person name="Wilson G."/>
            <person name="Kumar K."/>
            <person name="McCouch S."/>
            <person name="Juretic N."/>
            <person name="Hoen D."/>
            <person name="Wright S."/>
            <person name="Bruskiewich R."/>
            <person name="Bureau T."/>
            <person name="Miyao A."/>
            <person name="Hirochika H."/>
            <person name="Nishikawa T."/>
            <person name="Kadowaki K."/>
            <person name="Sugiura M."/>
            <person name="Burr B."/>
            <person name="Sasaki T."/>
        </authorList>
    </citation>
    <scope>NUCLEOTIDE SEQUENCE [LARGE SCALE GENOMIC DNA]</scope>
    <source>
        <strain evidence="3">cv. Nipponbare</strain>
    </source>
</reference>
<reference evidence="2" key="2">
    <citation type="submission" date="2002-07" db="EMBL/GenBank/DDBJ databases">
        <title>Oryza sativa nipponbare(GA3) genomic DNA, chromosome 9, BAC clone:OJ1595_D08.</title>
        <authorList>
            <person name="Sasaki T."/>
            <person name="Matsumoto T."/>
            <person name="Hattori M."/>
            <person name="Sakaki Y."/>
            <person name="Katayose Y."/>
        </authorList>
    </citation>
    <scope>NUCLEOTIDE SEQUENCE</scope>
</reference>
<accession>Q6K496</accession>
<protein>
    <submittedName>
        <fullName evidence="2">Uncharacterized protein</fullName>
    </submittedName>
</protein>
<reference evidence="3" key="4">
    <citation type="journal article" date="2008" name="Nucleic Acids Res.">
        <title>The rice annotation project database (RAP-DB): 2008 update.</title>
        <authorList>
            <consortium name="The rice annotation project (RAP)"/>
        </authorList>
    </citation>
    <scope>GENOME REANNOTATION</scope>
    <source>
        <strain evidence="3">cv. Nipponbare</strain>
    </source>
</reference>
<evidence type="ECO:0000313" key="3">
    <source>
        <dbReference type="Proteomes" id="UP000000763"/>
    </source>
</evidence>
<proteinExistence type="predicted"/>
<name>Q6K496_ORYSJ</name>
<evidence type="ECO:0000313" key="1">
    <source>
        <dbReference type="EMBL" id="BAD22220.1"/>
    </source>
</evidence>